<gene>
    <name evidence="1" type="ORF">RchiOBHm_Chr2g0101361</name>
</gene>
<evidence type="ECO:0000313" key="1">
    <source>
        <dbReference type="EMBL" id="PRQ47596.1"/>
    </source>
</evidence>
<protein>
    <submittedName>
        <fullName evidence="1">Uncharacterized protein</fullName>
    </submittedName>
</protein>
<name>A0A2P6RMC9_ROSCH</name>
<reference evidence="1 2" key="1">
    <citation type="journal article" date="2018" name="Nat. Genet.">
        <title>The Rosa genome provides new insights in the design of modern roses.</title>
        <authorList>
            <person name="Bendahmane M."/>
        </authorList>
    </citation>
    <scope>NUCLEOTIDE SEQUENCE [LARGE SCALE GENOMIC DNA]</scope>
    <source>
        <strain evidence="2">cv. Old Blush</strain>
    </source>
</reference>
<dbReference type="EMBL" id="PDCK01000040">
    <property type="protein sequence ID" value="PRQ47596.1"/>
    <property type="molecule type" value="Genomic_DNA"/>
</dbReference>
<proteinExistence type="predicted"/>
<dbReference type="AlphaFoldDB" id="A0A2P6RMC9"/>
<dbReference type="Gramene" id="PRQ47596">
    <property type="protein sequence ID" value="PRQ47596"/>
    <property type="gene ID" value="RchiOBHm_Chr2g0101361"/>
</dbReference>
<sequence>MSGDVHQRSLVLISFDRSAFCIPICALNCNMRNFRIPLAGSSEVVILMEPDSVPLKKKKKL</sequence>
<evidence type="ECO:0000313" key="2">
    <source>
        <dbReference type="Proteomes" id="UP000238479"/>
    </source>
</evidence>
<accession>A0A2P6RMC9</accession>
<keyword evidence="2" id="KW-1185">Reference proteome</keyword>
<organism evidence="1 2">
    <name type="scientific">Rosa chinensis</name>
    <name type="common">China rose</name>
    <dbReference type="NCBI Taxonomy" id="74649"/>
    <lineage>
        <taxon>Eukaryota</taxon>
        <taxon>Viridiplantae</taxon>
        <taxon>Streptophyta</taxon>
        <taxon>Embryophyta</taxon>
        <taxon>Tracheophyta</taxon>
        <taxon>Spermatophyta</taxon>
        <taxon>Magnoliopsida</taxon>
        <taxon>eudicotyledons</taxon>
        <taxon>Gunneridae</taxon>
        <taxon>Pentapetalae</taxon>
        <taxon>rosids</taxon>
        <taxon>fabids</taxon>
        <taxon>Rosales</taxon>
        <taxon>Rosaceae</taxon>
        <taxon>Rosoideae</taxon>
        <taxon>Rosoideae incertae sedis</taxon>
        <taxon>Rosa</taxon>
    </lineage>
</organism>
<dbReference type="Proteomes" id="UP000238479">
    <property type="component" value="Chromosome 2"/>
</dbReference>
<comment type="caution">
    <text evidence="1">The sequence shown here is derived from an EMBL/GenBank/DDBJ whole genome shotgun (WGS) entry which is preliminary data.</text>
</comment>